<reference evidence="1 2" key="1">
    <citation type="submission" date="2018-06" db="EMBL/GenBank/DDBJ databases">
        <authorList>
            <consortium name="Pathogen Informatics"/>
            <person name="Doyle S."/>
        </authorList>
    </citation>
    <scope>NUCLEOTIDE SEQUENCE [LARGE SCALE GENOMIC DNA]</scope>
    <source>
        <strain evidence="1 2">NCTC7807</strain>
    </source>
</reference>
<dbReference type="EMBL" id="UHID01000009">
    <property type="protein sequence ID" value="SUP62506.1"/>
    <property type="molecule type" value="Genomic_DNA"/>
</dbReference>
<gene>
    <name evidence="1" type="ORF">NCTC7807_05672</name>
</gene>
<sequence>MSQRGTARPDLDYEQLAPTVDYVNRVVQVAGKYTLDEPFEVGWGNVVLDVTPRGLSTRTFRHPEVAFRVHYRLLDGDVLIESDRGTRTLSLRHESVASFYRAFCGTAAGLGIGPPNSSLICEIPGSPPAFEDDRVPRDWDADAARLMNTAVNLAADGLETWQAPYLGHRPRVGVMWGGFDLSATRWRPQRTTPTPGRPAFQQNAELHAYLSVGFSFGSSRSPHPGMYAYLWPQPDGLGSRAWGVEGAAWHPDAGLVQLPWPALMRTPDPVRSVVAFGDAVQAAAVDLAGWPDDLVCPRVDGWYMSRTPTAEVQRLEQEWHEHVHARD</sequence>
<dbReference type="Proteomes" id="UP000254150">
    <property type="component" value="Unassembled WGS sequence"/>
</dbReference>
<dbReference type="RefSeq" id="WP_115069861.1">
    <property type="nucleotide sequence ID" value="NZ_UHID01000009.1"/>
</dbReference>
<organism evidence="1 2">
    <name type="scientific">Streptomyces griseus</name>
    <dbReference type="NCBI Taxonomy" id="1911"/>
    <lineage>
        <taxon>Bacteria</taxon>
        <taxon>Bacillati</taxon>
        <taxon>Actinomycetota</taxon>
        <taxon>Actinomycetes</taxon>
        <taxon>Kitasatosporales</taxon>
        <taxon>Streptomycetaceae</taxon>
        <taxon>Streptomyces</taxon>
    </lineage>
</organism>
<dbReference type="InterPro" id="IPR046038">
    <property type="entry name" value="DUF5996"/>
</dbReference>
<dbReference type="AlphaFoldDB" id="A0A380PBD3"/>
<evidence type="ECO:0000313" key="1">
    <source>
        <dbReference type="EMBL" id="SUP62506.1"/>
    </source>
</evidence>
<dbReference type="GeneID" id="95072096"/>
<protein>
    <submittedName>
        <fullName evidence="1">Uncharacterized protein</fullName>
    </submittedName>
</protein>
<dbReference type="Pfam" id="PF19459">
    <property type="entry name" value="DUF5996"/>
    <property type="match status" value="1"/>
</dbReference>
<evidence type="ECO:0000313" key="2">
    <source>
        <dbReference type="Proteomes" id="UP000254150"/>
    </source>
</evidence>
<proteinExistence type="predicted"/>
<name>A0A380PBD3_STRGR</name>
<accession>A0A380PBD3</accession>